<organism evidence="1 2">
    <name type="scientific">Candidatus Butyricicoccus avistercoris</name>
    <dbReference type="NCBI Taxonomy" id="2838518"/>
    <lineage>
        <taxon>Bacteria</taxon>
        <taxon>Bacillati</taxon>
        <taxon>Bacillota</taxon>
        <taxon>Clostridia</taxon>
        <taxon>Eubacteriales</taxon>
        <taxon>Butyricicoccaceae</taxon>
        <taxon>Butyricicoccus</taxon>
    </lineage>
</organism>
<reference evidence="1" key="2">
    <citation type="submission" date="2021-04" db="EMBL/GenBank/DDBJ databases">
        <authorList>
            <person name="Gilroy R."/>
        </authorList>
    </citation>
    <scope>NUCLEOTIDE SEQUENCE</scope>
    <source>
        <strain evidence="1">CHK193-4272</strain>
    </source>
</reference>
<protein>
    <submittedName>
        <fullName evidence="1">Uncharacterized protein</fullName>
    </submittedName>
</protein>
<gene>
    <name evidence="1" type="ORF">H9746_04175</name>
</gene>
<evidence type="ECO:0000313" key="2">
    <source>
        <dbReference type="Proteomes" id="UP000886808"/>
    </source>
</evidence>
<comment type="caution">
    <text evidence="1">The sequence shown here is derived from an EMBL/GenBank/DDBJ whole genome shotgun (WGS) entry which is preliminary data.</text>
</comment>
<dbReference type="AlphaFoldDB" id="A0A9D1PH41"/>
<sequence length="200" mass="22774">MERLIEITTIPIEVQMTVNHARLDYKRSTVDLEVSRDKGGIKIQSRPIRLQLDTFEARNSVCPTAMRSIEQAAQKGNQKVYDTMATYARRGDLLLEAKIGEQLISKFAMEGQQVNTDFAMQFLPSVGPDISWEDAELNIRYEMDKLNFDWRMNEGSFEFTPGDIEFSVTQKPDVIIKYVGSPVYVPPSSDPNYEPVDVKA</sequence>
<dbReference type="Proteomes" id="UP000886808">
    <property type="component" value="Unassembled WGS sequence"/>
</dbReference>
<dbReference type="Pfam" id="PF20074">
    <property type="entry name" value="DUF6470"/>
    <property type="match status" value="1"/>
</dbReference>
<dbReference type="EMBL" id="DXIE01000028">
    <property type="protein sequence ID" value="HIV62031.1"/>
    <property type="molecule type" value="Genomic_DNA"/>
</dbReference>
<accession>A0A9D1PH41</accession>
<evidence type="ECO:0000313" key="1">
    <source>
        <dbReference type="EMBL" id="HIV62031.1"/>
    </source>
</evidence>
<name>A0A9D1PH41_9FIRM</name>
<dbReference type="InterPro" id="IPR045527">
    <property type="entry name" value="DUF6470"/>
</dbReference>
<proteinExistence type="predicted"/>
<reference evidence="1" key="1">
    <citation type="journal article" date="2021" name="PeerJ">
        <title>Extensive microbial diversity within the chicken gut microbiome revealed by metagenomics and culture.</title>
        <authorList>
            <person name="Gilroy R."/>
            <person name="Ravi A."/>
            <person name="Getino M."/>
            <person name="Pursley I."/>
            <person name="Horton D.L."/>
            <person name="Alikhan N.F."/>
            <person name="Baker D."/>
            <person name="Gharbi K."/>
            <person name="Hall N."/>
            <person name="Watson M."/>
            <person name="Adriaenssens E.M."/>
            <person name="Foster-Nyarko E."/>
            <person name="Jarju S."/>
            <person name="Secka A."/>
            <person name="Antonio M."/>
            <person name="Oren A."/>
            <person name="Chaudhuri R.R."/>
            <person name="La Ragione R."/>
            <person name="Hildebrand F."/>
            <person name="Pallen M.J."/>
        </authorList>
    </citation>
    <scope>NUCLEOTIDE SEQUENCE</scope>
    <source>
        <strain evidence="1">CHK193-4272</strain>
    </source>
</reference>